<dbReference type="PROSITE" id="PS50937">
    <property type="entry name" value="HTH_MERR_2"/>
    <property type="match status" value="1"/>
</dbReference>
<dbReference type="Gene3D" id="1.10.1660.10">
    <property type="match status" value="1"/>
</dbReference>
<name>A0A1B2LZL8_9GAMM</name>
<dbReference type="KEGG" id="ala:BFG52_08505"/>
<keyword evidence="4" id="KW-0175">Coiled coil</keyword>
<dbReference type="Pfam" id="PF13411">
    <property type="entry name" value="MerR_1"/>
    <property type="match status" value="1"/>
</dbReference>
<dbReference type="OrthoDB" id="9808480at2"/>
<protein>
    <submittedName>
        <fullName evidence="6">MerR family transcriptional regulator</fullName>
    </submittedName>
</protein>
<dbReference type="Proteomes" id="UP000093391">
    <property type="component" value="Chromosome"/>
</dbReference>
<evidence type="ECO:0000256" key="2">
    <source>
        <dbReference type="ARBA" id="ARBA00023125"/>
    </source>
</evidence>
<evidence type="ECO:0000256" key="4">
    <source>
        <dbReference type="SAM" id="Coils"/>
    </source>
</evidence>
<evidence type="ECO:0000259" key="5">
    <source>
        <dbReference type="PROSITE" id="PS50937"/>
    </source>
</evidence>
<dbReference type="PRINTS" id="PR00040">
    <property type="entry name" value="HTHMERR"/>
</dbReference>
<evidence type="ECO:0000313" key="6">
    <source>
        <dbReference type="EMBL" id="AOA58390.1"/>
    </source>
</evidence>
<dbReference type="AlphaFoldDB" id="A0A1B2LZL8"/>
<evidence type="ECO:0000256" key="1">
    <source>
        <dbReference type="ARBA" id="ARBA00023015"/>
    </source>
</evidence>
<dbReference type="EMBL" id="CP016895">
    <property type="protein sequence ID" value="AOA58390.1"/>
    <property type="molecule type" value="Genomic_DNA"/>
</dbReference>
<dbReference type="InterPro" id="IPR047057">
    <property type="entry name" value="MerR_fam"/>
</dbReference>
<feature type="coiled-coil region" evidence="4">
    <location>
        <begin position="80"/>
        <end position="110"/>
    </location>
</feature>
<keyword evidence="1" id="KW-0805">Transcription regulation</keyword>
<dbReference type="InterPro" id="IPR009061">
    <property type="entry name" value="DNA-bd_dom_put_sf"/>
</dbReference>
<keyword evidence="2" id="KW-0238">DNA-binding</keyword>
<dbReference type="GO" id="GO:0003677">
    <property type="term" value="F:DNA binding"/>
    <property type="evidence" value="ECO:0007669"/>
    <property type="project" value="UniProtKB-KW"/>
</dbReference>
<keyword evidence="7" id="KW-1185">Reference proteome</keyword>
<evidence type="ECO:0000313" key="7">
    <source>
        <dbReference type="Proteomes" id="UP000093391"/>
    </source>
</evidence>
<accession>A0A1B2LZL8</accession>
<gene>
    <name evidence="6" type="ORF">BFG52_08505</name>
</gene>
<feature type="domain" description="HTH merR-type" evidence="5">
    <location>
        <begin position="1"/>
        <end position="69"/>
    </location>
</feature>
<dbReference type="InterPro" id="IPR000551">
    <property type="entry name" value="MerR-type_HTH_dom"/>
</dbReference>
<dbReference type="PANTHER" id="PTHR30204">
    <property type="entry name" value="REDOX-CYCLING DRUG-SENSING TRANSCRIPTIONAL ACTIVATOR SOXR"/>
    <property type="match status" value="1"/>
</dbReference>
<sequence length="135" mass="15528">MNISTLAKLSGVTPSTIRYYEHIKLLAKVKRKANGYREYHDDDLKQLILIQQAQQVGFSLAEIKALLPTNIKQWNHSQLLDTLNGKIKDIEQLQHQLQQSKRNLQSMIDAITDKPAEISCEENAERLLKQYAVKD</sequence>
<dbReference type="RefSeq" id="WP_067554727.1">
    <property type="nucleotide sequence ID" value="NZ_CP016895.1"/>
</dbReference>
<dbReference type="STRING" id="1789224.BFG52_08505"/>
<dbReference type="PANTHER" id="PTHR30204:SF94">
    <property type="entry name" value="HEAVY METAL-DEPENDENT TRANSCRIPTIONAL REGULATOR HI_0293-RELATED"/>
    <property type="match status" value="1"/>
</dbReference>
<keyword evidence="3" id="KW-0804">Transcription</keyword>
<proteinExistence type="predicted"/>
<reference evidence="6 7" key="1">
    <citation type="submission" date="2016-08" db="EMBL/GenBank/DDBJ databases">
        <authorList>
            <person name="Seilhamer J.J."/>
        </authorList>
    </citation>
    <scope>NUCLEOTIDE SEQUENCE [LARGE SCALE GENOMIC DNA]</scope>
    <source>
        <strain evidence="6 7">BRTC-1</strain>
    </source>
</reference>
<evidence type="ECO:0000256" key="3">
    <source>
        <dbReference type="ARBA" id="ARBA00023163"/>
    </source>
</evidence>
<dbReference type="SUPFAM" id="SSF46955">
    <property type="entry name" value="Putative DNA-binding domain"/>
    <property type="match status" value="1"/>
</dbReference>
<organism evidence="6 7">
    <name type="scientific">Acinetobacter larvae</name>
    <dbReference type="NCBI Taxonomy" id="1789224"/>
    <lineage>
        <taxon>Bacteria</taxon>
        <taxon>Pseudomonadati</taxon>
        <taxon>Pseudomonadota</taxon>
        <taxon>Gammaproteobacteria</taxon>
        <taxon>Moraxellales</taxon>
        <taxon>Moraxellaceae</taxon>
        <taxon>Acinetobacter</taxon>
    </lineage>
</organism>
<dbReference type="GO" id="GO:0003700">
    <property type="term" value="F:DNA-binding transcription factor activity"/>
    <property type="evidence" value="ECO:0007669"/>
    <property type="project" value="InterPro"/>
</dbReference>
<dbReference type="SMART" id="SM00422">
    <property type="entry name" value="HTH_MERR"/>
    <property type="match status" value="1"/>
</dbReference>